<dbReference type="AlphaFoldDB" id="A0A7T7CG23"/>
<dbReference type="EMBL" id="CP054706">
    <property type="protein sequence ID" value="QQK80704.1"/>
    <property type="molecule type" value="Genomic_DNA"/>
</dbReference>
<dbReference type="RefSeq" id="WP_200085072.1">
    <property type="nucleotide sequence ID" value="NZ_CP054706.1"/>
</dbReference>
<gene>
    <name evidence="1" type="ORF">HUG20_12890</name>
</gene>
<protein>
    <submittedName>
        <fullName evidence="1">Uncharacterized protein</fullName>
    </submittedName>
</protein>
<evidence type="ECO:0000313" key="1">
    <source>
        <dbReference type="EMBL" id="QQK80704.1"/>
    </source>
</evidence>
<evidence type="ECO:0000313" key="2">
    <source>
        <dbReference type="Proteomes" id="UP000595349"/>
    </source>
</evidence>
<organism evidence="1 2">
    <name type="scientific">Salicibibacter cibi</name>
    <dbReference type="NCBI Taxonomy" id="2743001"/>
    <lineage>
        <taxon>Bacteria</taxon>
        <taxon>Bacillati</taxon>
        <taxon>Bacillota</taxon>
        <taxon>Bacilli</taxon>
        <taxon>Bacillales</taxon>
        <taxon>Bacillaceae</taxon>
        <taxon>Salicibibacter</taxon>
    </lineage>
</organism>
<reference evidence="1 2" key="1">
    <citation type="submission" date="2020-06" db="EMBL/GenBank/DDBJ databases">
        <title>Genomic analysis of Salicibibacter sp. NKC21-4.</title>
        <authorList>
            <person name="Oh Y.J."/>
        </authorList>
    </citation>
    <scope>NUCLEOTIDE SEQUENCE [LARGE SCALE GENOMIC DNA]</scope>
    <source>
        <strain evidence="1 2">NKC21-4</strain>
    </source>
</reference>
<accession>A0A7T7CG23</accession>
<dbReference type="Proteomes" id="UP000595349">
    <property type="component" value="Chromosome"/>
</dbReference>
<sequence length="54" mass="6185">MADNYIDVWLSFAFGQTHPSLDCVRDKDHLNDINIHAESHDILFGKNNDKQEVG</sequence>
<proteinExistence type="predicted"/>
<keyword evidence="2" id="KW-1185">Reference proteome</keyword>
<name>A0A7T7CG23_9BACI</name>
<dbReference type="KEGG" id="scib:HUG20_12890"/>